<keyword evidence="3 4" id="KW-0732">Signal</keyword>
<feature type="signal peptide" evidence="4">
    <location>
        <begin position="1"/>
        <end position="25"/>
    </location>
</feature>
<reference evidence="5 6" key="1">
    <citation type="submission" date="2024-09" db="EMBL/GenBank/DDBJ databases">
        <authorList>
            <person name="Sun Q."/>
            <person name="Mori K."/>
        </authorList>
    </citation>
    <scope>NUCLEOTIDE SEQUENCE [LARGE SCALE GENOMIC DNA]</scope>
    <source>
        <strain evidence="5 6">CCM 7415</strain>
    </source>
</reference>
<evidence type="ECO:0000313" key="6">
    <source>
        <dbReference type="Proteomes" id="UP001589814"/>
    </source>
</evidence>
<gene>
    <name evidence="5" type="ORF">ACFFHW_00870</name>
</gene>
<accession>A0ABV6FZN6</accession>
<feature type="chain" id="PRO_5046083893" description="Curli production assembly/transport component CsgF" evidence="4">
    <location>
        <begin position="26"/>
        <end position="139"/>
    </location>
</feature>
<evidence type="ECO:0000256" key="4">
    <source>
        <dbReference type="SAM" id="SignalP"/>
    </source>
</evidence>
<evidence type="ECO:0000256" key="1">
    <source>
        <dbReference type="ARBA" id="ARBA00003989"/>
    </source>
</evidence>
<proteinExistence type="predicted"/>
<dbReference type="Proteomes" id="UP001589814">
    <property type="component" value="Unassembled WGS sequence"/>
</dbReference>
<name>A0ABV6FZN6_9GAMM</name>
<evidence type="ECO:0000256" key="2">
    <source>
        <dbReference type="ARBA" id="ARBA00014031"/>
    </source>
</evidence>
<comment type="function">
    <text evidence="1">May be involved in the biogenesis of curli organelles.</text>
</comment>
<dbReference type="Pfam" id="PF10614">
    <property type="entry name" value="CsgF"/>
    <property type="match status" value="1"/>
</dbReference>
<dbReference type="RefSeq" id="WP_019952937.1">
    <property type="nucleotide sequence ID" value="NZ_JBHLVX010000003.1"/>
</dbReference>
<organism evidence="5 6">
    <name type="scientific">Kushneria aurantia</name>
    <dbReference type="NCBI Taxonomy" id="504092"/>
    <lineage>
        <taxon>Bacteria</taxon>
        <taxon>Pseudomonadati</taxon>
        <taxon>Pseudomonadota</taxon>
        <taxon>Gammaproteobacteria</taxon>
        <taxon>Oceanospirillales</taxon>
        <taxon>Halomonadaceae</taxon>
        <taxon>Kushneria</taxon>
    </lineage>
</organism>
<evidence type="ECO:0000256" key="3">
    <source>
        <dbReference type="ARBA" id="ARBA00022729"/>
    </source>
</evidence>
<sequence>MNGKRNTFIGALLGGALTIAGSVQAGDLVYRPINPTFGGDPLAGNYLLNKAQAQDNNKDPDAPGRQSFSATDRLVQSLQSRLISQLLGDISTGKISEGSFESTDFSVTIQEQNDLINLRITDKTTGDVTDIQVGGLFNP</sequence>
<keyword evidence="6" id="KW-1185">Reference proteome</keyword>
<dbReference type="InterPro" id="IPR018893">
    <property type="entry name" value="T8SS_CsgF"/>
</dbReference>
<comment type="caution">
    <text evidence="5">The sequence shown here is derived from an EMBL/GenBank/DDBJ whole genome shotgun (WGS) entry which is preliminary data.</text>
</comment>
<protein>
    <recommendedName>
        <fullName evidence="2">Curli production assembly/transport component CsgF</fullName>
    </recommendedName>
</protein>
<evidence type="ECO:0000313" key="5">
    <source>
        <dbReference type="EMBL" id="MFC0266559.1"/>
    </source>
</evidence>
<dbReference type="EMBL" id="JBHLVX010000003">
    <property type="protein sequence ID" value="MFC0266559.1"/>
    <property type="molecule type" value="Genomic_DNA"/>
</dbReference>